<feature type="domain" description="4'-phosphopantetheinyl transferase N-terminal" evidence="3">
    <location>
        <begin position="59"/>
        <end position="131"/>
    </location>
</feature>
<organism evidence="4 5">
    <name type="scientific">Streptomyces enissocaesilis</name>
    <dbReference type="NCBI Taxonomy" id="332589"/>
    <lineage>
        <taxon>Bacteria</taxon>
        <taxon>Bacillati</taxon>
        <taxon>Actinomycetota</taxon>
        <taxon>Actinomycetes</taxon>
        <taxon>Kitasatosporales</taxon>
        <taxon>Streptomycetaceae</taxon>
        <taxon>Streptomyces</taxon>
        <taxon>Streptomyces rochei group</taxon>
    </lineage>
</organism>
<dbReference type="PANTHER" id="PTHR38096">
    <property type="entry name" value="ENTEROBACTIN SYNTHASE COMPONENT D"/>
    <property type="match status" value="1"/>
</dbReference>
<protein>
    <submittedName>
        <fullName evidence="4">4'-phosphopantetheinyl transferase superfamily protein</fullName>
    </submittedName>
</protein>
<reference evidence="4 5" key="1">
    <citation type="journal article" date="2019" name="Int. J. Syst. Evol. Microbiol.">
        <title>The Global Catalogue of Microorganisms (GCM) 10K type strain sequencing project: providing services to taxonomists for standard genome sequencing and annotation.</title>
        <authorList>
            <consortium name="The Broad Institute Genomics Platform"/>
            <consortium name="The Broad Institute Genome Sequencing Center for Infectious Disease"/>
            <person name="Wu L."/>
            <person name="Ma J."/>
        </authorList>
    </citation>
    <scope>NUCLEOTIDE SEQUENCE [LARGE SCALE GENOMIC DNA]</scope>
    <source>
        <strain evidence="4 5">JCM 9088</strain>
    </source>
</reference>
<dbReference type="InterPro" id="IPR008278">
    <property type="entry name" value="4-PPantetheinyl_Trfase_dom"/>
</dbReference>
<dbReference type="Proteomes" id="UP001500403">
    <property type="component" value="Unassembled WGS sequence"/>
</dbReference>
<dbReference type="PRINTS" id="PR01399">
    <property type="entry name" value="ENTSNTHTASED"/>
</dbReference>
<evidence type="ECO:0000259" key="2">
    <source>
        <dbReference type="Pfam" id="PF01648"/>
    </source>
</evidence>
<dbReference type="InterPro" id="IPR041354">
    <property type="entry name" value="4PPT_N"/>
</dbReference>
<sequence length="264" mass="28389">MAQPAGRARRTLPHTPRTGEVAVTAALGRRGLLTRLLPDDVMVSELFTDPPDVALFPQEAEVVAGAVEARRREFATVRRCARTALARLGVAPGPILPAREGPPWAHRAPKWPDGVVGSMTHCDGYRAAAVARRPAVASVGVDAEPNAPVPDGVAELVMLPEERGILERLVVAEPAIAWDRLLFSAKESVFKAWYPLTGRWLDFSECVIEPDPVRGTFTGTLKVPGPVVSGKRIDRFEGRWRSLAGEGPGHLATAVVVRGRGPLC</sequence>
<dbReference type="Pfam" id="PF01648">
    <property type="entry name" value="ACPS"/>
    <property type="match status" value="1"/>
</dbReference>
<dbReference type="InterPro" id="IPR003542">
    <property type="entry name" value="Enbac_synth_compD-like"/>
</dbReference>
<evidence type="ECO:0000313" key="5">
    <source>
        <dbReference type="Proteomes" id="UP001500403"/>
    </source>
</evidence>
<dbReference type="PANTHER" id="PTHR38096:SF1">
    <property type="entry name" value="ENTEROBACTIN SYNTHASE COMPONENT D"/>
    <property type="match status" value="1"/>
</dbReference>
<dbReference type="Pfam" id="PF17837">
    <property type="entry name" value="4PPT_N"/>
    <property type="match status" value="1"/>
</dbReference>
<keyword evidence="1 4" id="KW-0808">Transferase</keyword>
<dbReference type="SUPFAM" id="SSF56214">
    <property type="entry name" value="4'-phosphopantetheinyl transferase"/>
    <property type="match status" value="1"/>
</dbReference>
<feature type="domain" description="4'-phosphopantetheinyl transferase" evidence="2">
    <location>
        <begin position="138"/>
        <end position="214"/>
    </location>
</feature>
<evidence type="ECO:0000313" key="4">
    <source>
        <dbReference type="EMBL" id="GAA2942719.1"/>
    </source>
</evidence>
<evidence type="ECO:0000259" key="3">
    <source>
        <dbReference type="Pfam" id="PF17837"/>
    </source>
</evidence>
<dbReference type="GO" id="GO:0016740">
    <property type="term" value="F:transferase activity"/>
    <property type="evidence" value="ECO:0007669"/>
    <property type="project" value="UniProtKB-KW"/>
</dbReference>
<dbReference type="EMBL" id="BAAAUD010000032">
    <property type="protein sequence ID" value="GAA2942719.1"/>
    <property type="molecule type" value="Genomic_DNA"/>
</dbReference>
<name>A0ABN3X8G2_9ACTN</name>
<accession>A0ABN3X8G2</accession>
<dbReference type="InterPro" id="IPR037143">
    <property type="entry name" value="4-PPantetheinyl_Trfase_dom_sf"/>
</dbReference>
<keyword evidence="5" id="KW-1185">Reference proteome</keyword>
<proteinExistence type="predicted"/>
<comment type="caution">
    <text evidence="4">The sequence shown here is derived from an EMBL/GenBank/DDBJ whole genome shotgun (WGS) entry which is preliminary data.</text>
</comment>
<evidence type="ECO:0000256" key="1">
    <source>
        <dbReference type="ARBA" id="ARBA00022679"/>
    </source>
</evidence>
<gene>
    <name evidence="4" type="ORF">GCM10010446_30010</name>
</gene>